<dbReference type="AlphaFoldDB" id="A0A8T5US78"/>
<gene>
    <name evidence="1" type="ORF">K8N75_01995</name>
</gene>
<proteinExistence type="predicted"/>
<evidence type="ECO:0000313" key="2">
    <source>
        <dbReference type="Proteomes" id="UP000825933"/>
    </source>
</evidence>
<name>A0A8T5US78_9EURY</name>
<sequence>MEKFRLEQAQNLLKDAAKSKTNEERLKNPKEGFINVDQFENIINKLFEAEEFIYTSRPHHKLDQTNAEIFVDKIIEARNGMDKILSNFGVIEKQTVEIDLNKYYNDLLILTTKTSLKKTIAKFGVDPQRIIVAGVPLDPDDMKILNPKIPETALDPINKKIKHVKNDINRKMEQFGLKDIIVIVENDKPGQILGKRAKELYNARLVIKDNLKDISIEEFITIVS</sequence>
<reference evidence="2" key="1">
    <citation type="journal article" date="2022" name="Microbiol. Resour. Announc.">
        <title>Draft Genome Sequence of a Methanogenic Archaeon from West Spitsbergen Permafrost.</title>
        <authorList>
            <person name="Trubitsyn V."/>
            <person name="Rivkina E."/>
            <person name="Shcherbakova V."/>
        </authorList>
    </citation>
    <scope>NUCLEOTIDE SEQUENCE [LARGE SCALE GENOMIC DNA]</scope>
    <source>
        <strain evidence="2">VT</strain>
    </source>
</reference>
<organism evidence="1 2">
    <name type="scientific">Methanobacterium spitsbergense</name>
    <dbReference type="NCBI Taxonomy" id="2874285"/>
    <lineage>
        <taxon>Archaea</taxon>
        <taxon>Methanobacteriati</taxon>
        <taxon>Methanobacteriota</taxon>
        <taxon>Methanomada group</taxon>
        <taxon>Methanobacteria</taxon>
        <taxon>Methanobacteriales</taxon>
        <taxon>Methanobacteriaceae</taxon>
        <taxon>Methanobacterium</taxon>
    </lineage>
</organism>
<evidence type="ECO:0000313" key="1">
    <source>
        <dbReference type="EMBL" id="MBZ2164826.1"/>
    </source>
</evidence>
<protein>
    <submittedName>
        <fullName evidence="1">DUF2100 domain-containing protein</fullName>
    </submittedName>
</protein>
<dbReference type="EMBL" id="JAIOUQ010000003">
    <property type="protein sequence ID" value="MBZ2164826.1"/>
    <property type="molecule type" value="Genomic_DNA"/>
</dbReference>
<dbReference type="InterPro" id="IPR016736">
    <property type="entry name" value="MJ1481-like"/>
</dbReference>
<dbReference type="Proteomes" id="UP000825933">
    <property type="component" value="Unassembled WGS sequence"/>
</dbReference>
<comment type="caution">
    <text evidence="1">The sequence shown here is derived from an EMBL/GenBank/DDBJ whole genome shotgun (WGS) entry which is preliminary data.</text>
</comment>
<accession>A0A8T5US78</accession>
<dbReference type="Pfam" id="PF09873">
    <property type="entry name" value="SepCysE"/>
    <property type="match status" value="1"/>
</dbReference>
<keyword evidence="2" id="KW-1185">Reference proteome</keyword>